<evidence type="ECO:0000259" key="1">
    <source>
        <dbReference type="SMART" id="SM01022"/>
    </source>
</evidence>
<dbReference type="PANTHER" id="PTHR39203:SF1">
    <property type="entry name" value="CYTOPLASMIC PROTEIN"/>
    <property type="match status" value="1"/>
</dbReference>
<dbReference type="SUPFAM" id="SSF88697">
    <property type="entry name" value="PUA domain-like"/>
    <property type="match status" value="1"/>
</dbReference>
<sequence>MTGQDMWVAYCQLHPEITQEMDAWAFGALPDELAGLVLAGTKTATASSYDEHLHYGEPVGEVGNLSVVLDGQDNAVCIIETTNISIVPFNQVSADHAFKEGEGDRSLAYWRQVHEELFTEWLAEAGLVFTEDSKIVLEEFRVVYPTS</sequence>
<dbReference type="EMBL" id="JAUSTM010000001">
    <property type="protein sequence ID" value="MDQ0221589.1"/>
    <property type="molecule type" value="Genomic_DNA"/>
</dbReference>
<evidence type="ECO:0000313" key="3">
    <source>
        <dbReference type="Proteomes" id="UP001223079"/>
    </source>
</evidence>
<dbReference type="PANTHER" id="PTHR39203">
    <property type="entry name" value="CYTOPLASMIC PROTEIN-RELATED"/>
    <property type="match status" value="1"/>
</dbReference>
<dbReference type="InterPro" id="IPR015947">
    <property type="entry name" value="PUA-like_sf"/>
</dbReference>
<dbReference type="Proteomes" id="UP001223079">
    <property type="component" value="Unassembled WGS sequence"/>
</dbReference>
<proteinExistence type="predicted"/>
<dbReference type="Gene3D" id="3.10.400.10">
    <property type="entry name" value="Sulfate adenylyltransferase"/>
    <property type="match status" value="1"/>
</dbReference>
<dbReference type="InterPro" id="IPR007374">
    <property type="entry name" value="ASCH_domain"/>
</dbReference>
<dbReference type="CDD" id="cd06553">
    <property type="entry name" value="ASCH_Ef3133_like"/>
    <property type="match status" value="1"/>
</dbReference>
<evidence type="ECO:0000313" key="2">
    <source>
        <dbReference type="EMBL" id="MDQ0221589.1"/>
    </source>
</evidence>
<dbReference type="RefSeq" id="WP_307120827.1">
    <property type="nucleotide sequence ID" value="NZ_JAUSTM010000001.1"/>
</dbReference>
<gene>
    <name evidence="2" type="ORF">J2S23_000120</name>
</gene>
<name>A0ABT9YNM1_9STRE</name>
<protein>
    <submittedName>
        <fullName evidence="2">Uncharacterized protein YhfF</fullName>
    </submittedName>
</protein>
<feature type="domain" description="ASCH" evidence="1">
    <location>
        <begin position="24"/>
        <end position="144"/>
    </location>
</feature>
<dbReference type="Pfam" id="PF04266">
    <property type="entry name" value="ASCH"/>
    <property type="match status" value="1"/>
</dbReference>
<comment type="caution">
    <text evidence="2">The sequence shown here is derived from an EMBL/GenBank/DDBJ whole genome shotgun (WGS) entry which is preliminary data.</text>
</comment>
<keyword evidence="3" id="KW-1185">Reference proteome</keyword>
<dbReference type="PIRSF" id="PIRSF021320">
    <property type="entry name" value="DUF984"/>
    <property type="match status" value="1"/>
</dbReference>
<accession>A0ABT9YNM1</accession>
<dbReference type="SMART" id="SM01022">
    <property type="entry name" value="ASCH"/>
    <property type="match status" value="1"/>
</dbReference>
<reference evidence="2 3" key="1">
    <citation type="submission" date="2023-07" db="EMBL/GenBank/DDBJ databases">
        <title>Genomic Encyclopedia of Type Strains, Phase IV (KMG-IV): sequencing the most valuable type-strain genomes for metagenomic binning, comparative biology and taxonomic classification.</title>
        <authorList>
            <person name="Goeker M."/>
        </authorList>
    </citation>
    <scope>NUCLEOTIDE SEQUENCE [LARGE SCALE GENOMIC DNA]</scope>
    <source>
        <strain evidence="2 3">DSM 105143</strain>
    </source>
</reference>
<dbReference type="InterPro" id="IPR009326">
    <property type="entry name" value="DUF984"/>
</dbReference>
<organism evidence="2 3">
    <name type="scientific">Streptococcus moroccensis</name>
    <dbReference type="NCBI Taxonomy" id="1451356"/>
    <lineage>
        <taxon>Bacteria</taxon>
        <taxon>Bacillati</taxon>
        <taxon>Bacillota</taxon>
        <taxon>Bacilli</taxon>
        <taxon>Lactobacillales</taxon>
        <taxon>Streptococcaceae</taxon>
        <taxon>Streptococcus</taxon>
    </lineage>
</organism>